<accession>A0A4Y9SDL4</accession>
<gene>
    <name evidence="1" type="ORF">E4L96_10135</name>
</gene>
<proteinExistence type="predicted"/>
<dbReference type="EMBL" id="SPVF01000128">
    <property type="protein sequence ID" value="TFW20844.1"/>
    <property type="molecule type" value="Genomic_DNA"/>
</dbReference>
<keyword evidence="2" id="KW-1185">Reference proteome</keyword>
<dbReference type="Proteomes" id="UP000298438">
    <property type="component" value="Unassembled WGS sequence"/>
</dbReference>
<dbReference type="Gene3D" id="1.20.910.10">
    <property type="entry name" value="Heme oxygenase-like"/>
    <property type="match status" value="1"/>
</dbReference>
<dbReference type="GO" id="GO:0006788">
    <property type="term" value="P:heme oxidation"/>
    <property type="evidence" value="ECO:0007669"/>
    <property type="project" value="InterPro"/>
</dbReference>
<evidence type="ECO:0000313" key="2">
    <source>
        <dbReference type="Proteomes" id="UP000298438"/>
    </source>
</evidence>
<reference evidence="1 2" key="1">
    <citation type="submission" date="2019-03" db="EMBL/GenBank/DDBJ databases">
        <title>Draft Genome Sequence of Massilia arenosa sp. nov., a Novel Massilia Species Isolated from a Sandy-loam Maize Soil.</title>
        <authorList>
            <person name="Raths R."/>
            <person name="Peta V."/>
            <person name="Bucking H."/>
        </authorList>
    </citation>
    <scope>NUCLEOTIDE SEQUENCE [LARGE SCALE GENOMIC DNA]</scope>
    <source>
        <strain evidence="1 2">MC02</strain>
    </source>
</reference>
<dbReference type="AlphaFoldDB" id="A0A4Y9SDL4"/>
<dbReference type="InterPro" id="IPR016084">
    <property type="entry name" value="Haem_Oase-like_multi-hlx"/>
</dbReference>
<name>A0A4Y9SDL4_9BURK</name>
<comment type="caution">
    <text evidence="1">The sequence shown here is derived from an EMBL/GenBank/DDBJ whole genome shotgun (WGS) entry which is preliminary data.</text>
</comment>
<sequence length="203" mass="21817">MSVSLAALRQATAALHADLETHLDIAAADADRATYLHYLEDLYGWMAPFDADLWSGAWPAGVDAPARAGKLAWIEADLAHAAFSPADIAALPRCADRPDLSSAARRFGVAYVIEGAQLGTKVLQHRLRGPLAGWEPRWLEGYGSSNGPHWRGFLHALDEHVVTRQEIDDACAAAADTFASLARWFAGRRAARALAPALVSPVL</sequence>
<organism evidence="1 2">
    <name type="scientific">Zemynaea arenosa</name>
    <dbReference type="NCBI Taxonomy" id="2561931"/>
    <lineage>
        <taxon>Bacteria</taxon>
        <taxon>Pseudomonadati</taxon>
        <taxon>Pseudomonadota</taxon>
        <taxon>Betaproteobacteria</taxon>
        <taxon>Burkholderiales</taxon>
        <taxon>Oxalobacteraceae</taxon>
        <taxon>Telluria group</taxon>
        <taxon>Zemynaea</taxon>
    </lineage>
</organism>
<dbReference type="SUPFAM" id="SSF48613">
    <property type="entry name" value="Heme oxygenase-like"/>
    <property type="match status" value="1"/>
</dbReference>
<dbReference type="InterPro" id="IPR016053">
    <property type="entry name" value="Haem_Oase-like"/>
</dbReference>
<dbReference type="Pfam" id="PF01126">
    <property type="entry name" value="Heme_oxygenase"/>
    <property type="match status" value="1"/>
</dbReference>
<dbReference type="CDD" id="cd19166">
    <property type="entry name" value="HemeO-bac"/>
    <property type="match status" value="1"/>
</dbReference>
<dbReference type="RefSeq" id="WP_135207088.1">
    <property type="nucleotide sequence ID" value="NZ_SPVF01000128.1"/>
</dbReference>
<dbReference type="OrthoDB" id="114943at2"/>
<dbReference type="GO" id="GO:0004392">
    <property type="term" value="F:heme oxygenase (decyclizing) activity"/>
    <property type="evidence" value="ECO:0007669"/>
    <property type="project" value="InterPro"/>
</dbReference>
<protein>
    <submittedName>
        <fullName evidence="1">Biliverdin-producing heme oxygenase</fullName>
    </submittedName>
</protein>
<evidence type="ECO:0000313" key="1">
    <source>
        <dbReference type="EMBL" id="TFW20844.1"/>
    </source>
</evidence>